<dbReference type="RefSeq" id="WP_210757729.1">
    <property type="nucleotide sequence ID" value="NZ_CP060139.1"/>
</dbReference>
<dbReference type="AlphaFoldDB" id="A0A7H0VBV2"/>
<accession>A0A7H0VBV2</accession>
<sequence length="78" mass="9302">MLDRYTLETQNYWSRLSGLLSDVQKVEVMIRRFPDSKYLLKNGVDQIDYIKYHMEVLYHKLSSILDVMRLMVGSRLST</sequence>
<evidence type="ECO:0000313" key="1">
    <source>
        <dbReference type="EMBL" id="QNR23200.1"/>
    </source>
</evidence>
<protein>
    <submittedName>
        <fullName evidence="1">Uncharacterized protein</fullName>
    </submittedName>
</protein>
<dbReference type="EMBL" id="CP060139">
    <property type="protein sequence ID" value="QNR23200.1"/>
    <property type="molecule type" value="Genomic_DNA"/>
</dbReference>
<proteinExistence type="predicted"/>
<name>A0A7H0VBV2_9FLAO</name>
<keyword evidence="2" id="KW-1185">Reference proteome</keyword>
<gene>
    <name evidence="1" type="ORF">H4K34_12545</name>
</gene>
<dbReference type="Proteomes" id="UP000516305">
    <property type="component" value="Chromosome"/>
</dbReference>
<reference evidence="1 2" key="1">
    <citation type="submission" date="2020-08" db="EMBL/GenBank/DDBJ databases">
        <title>Croceimicrobium hydrocarbonivorans gen. nov., sp. nov., a novel marine bacterium isolated from a bacterial consortium that degrades polyethylene terephthalate.</title>
        <authorList>
            <person name="Liu R."/>
        </authorList>
    </citation>
    <scope>NUCLEOTIDE SEQUENCE [LARGE SCALE GENOMIC DNA]</scope>
    <source>
        <strain evidence="1 2">A20-9</strain>
    </source>
</reference>
<dbReference type="KEGG" id="chyd:H4K34_12545"/>
<organism evidence="1 2">
    <name type="scientific">Croceimicrobium hydrocarbonivorans</name>
    <dbReference type="NCBI Taxonomy" id="2761580"/>
    <lineage>
        <taxon>Bacteria</taxon>
        <taxon>Pseudomonadati</taxon>
        <taxon>Bacteroidota</taxon>
        <taxon>Flavobacteriia</taxon>
        <taxon>Flavobacteriales</taxon>
        <taxon>Owenweeksiaceae</taxon>
        <taxon>Croceimicrobium</taxon>
    </lineage>
</organism>
<evidence type="ECO:0000313" key="2">
    <source>
        <dbReference type="Proteomes" id="UP000516305"/>
    </source>
</evidence>